<dbReference type="Proteomes" id="UP000054324">
    <property type="component" value="Unassembled WGS sequence"/>
</dbReference>
<dbReference type="OrthoDB" id="6345439at2759"/>
<dbReference type="InterPro" id="IPR035914">
    <property type="entry name" value="Sperma_CUB_dom_sf"/>
</dbReference>
<evidence type="ECO:0000256" key="2">
    <source>
        <dbReference type="PROSITE-ProRule" id="PRU00059"/>
    </source>
</evidence>
<keyword evidence="5" id="KW-1185">Reference proteome</keyword>
<evidence type="ECO:0000313" key="5">
    <source>
        <dbReference type="Proteomes" id="UP000054324"/>
    </source>
</evidence>
<proteinExistence type="predicted"/>
<dbReference type="Gene3D" id="2.60.120.290">
    <property type="entry name" value="Spermadhesin, CUB domain"/>
    <property type="match status" value="1"/>
</dbReference>
<keyword evidence="1" id="KW-1015">Disulfide bond</keyword>
<dbReference type="KEGG" id="ovi:T265_02813"/>
<dbReference type="InterPro" id="IPR000859">
    <property type="entry name" value="CUB_dom"/>
</dbReference>
<name>A0A075AI24_OPIVI</name>
<dbReference type="GeneID" id="20317001"/>
<evidence type="ECO:0000313" key="4">
    <source>
        <dbReference type="EMBL" id="KER30889.1"/>
    </source>
</evidence>
<dbReference type="EMBL" id="KL596654">
    <property type="protein sequence ID" value="KER30889.1"/>
    <property type="molecule type" value="Genomic_DNA"/>
</dbReference>
<comment type="caution">
    <text evidence="2">Lacks conserved residue(s) required for the propagation of feature annotation.</text>
</comment>
<dbReference type="AlphaFoldDB" id="A0A075AI24"/>
<dbReference type="PROSITE" id="PS01180">
    <property type="entry name" value="CUB"/>
    <property type="match status" value="1"/>
</dbReference>
<organism evidence="4 5">
    <name type="scientific">Opisthorchis viverrini</name>
    <name type="common">Southeast Asian liver fluke</name>
    <dbReference type="NCBI Taxonomy" id="6198"/>
    <lineage>
        <taxon>Eukaryota</taxon>
        <taxon>Metazoa</taxon>
        <taxon>Spiralia</taxon>
        <taxon>Lophotrochozoa</taxon>
        <taxon>Platyhelminthes</taxon>
        <taxon>Trematoda</taxon>
        <taxon>Digenea</taxon>
        <taxon>Opisthorchiida</taxon>
        <taxon>Opisthorchiata</taxon>
        <taxon>Opisthorchiidae</taxon>
        <taxon>Opisthorchis</taxon>
    </lineage>
</organism>
<protein>
    <recommendedName>
        <fullName evidence="3">CUB domain-containing protein</fullName>
    </recommendedName>
</protein>
<evidence type="ECO:0000259" key="3">
    <source>
        <dbReference type="PROSITE" id="PS01180"/>
    </source>
</evidence>
<evidence type="ECO:0000256" key="1">
    <source>
        <dbReference type="ARBA" id="ARBA00023157"/>
    </source>
</evidence>
<dbReference type="CTD" id="20317001"/>
<dbReference type="Pfam" id="PF00431">
    <property type="entry name" value="CUB"/>
    <property type="match status" value="1"/>
</dbReference>
<accession>A0A075AI24</accession>
<reference evidence="4 5" key="1">
    <citation type="submission" date="2013-11" db="EMBL/GenBank/DDBJ databases">
        <title>Opisthorchis viverrini - life in the bile duct.</title>
        <authorList>
            <person name="Young N.D."/>
            <person name="Nagarajan N."/>
            <person name="Lin S.J."/>
            <person name="Korhonen P.K."/>
            <person name="Jex A.R."/>
            <person name="Hall R.S."/>
            <person name="Safavi-Hemami H."/>
            <person name="Kaewkong W."/>
            <person name="Bertrand D."/>
            <person name="Gao S."/>
            <person name="Seet Q."/>
            <person name="Wongkham S."/>
            <person name="Teh B.T."/>
            <person name="Wongkham C."/>
            <person name="Intapan P.M."/>
            <person name="Maleewong W."/>
            <person name="Yang X."/>
            <person name="Hu M."/>
            <person name="Wang Z."/>
            <person name="Hofmann A."/>
            <person name="Sternberg P.W."/>
            <person name="Tan P."/>
            <person name="Wang J."/>
            <person name="Gasser R.B."/>
        </authorList>
    </citation>
    <scope>NUCLEOTIDE SEQUENCE [LARGE SCALE GENOMIC DNA]</scope>
</reference>
<dbReference type="RefSeq" id="XP_009165402.1">
    <property type="nucleotide sequence ID" value="XM_009167138.1"/>
</dbReference>
<dbReference type="SUPFAM" id="SSF49854">
    <property type="entry name" value="Spermadhesin, CUB domain"/>
    <property type="match status" value="1"/>
</dbReference>
<feature type="domain" description="CUB" evidence="3">
    <location>
        <begin position="1"/>
        <end position="52"/>
    </location>
</feature>
<sequence length="74" mass="7996">MCINFETGSMLGQWSGRDLPPSVKSTSNRLLIAMRTDGSVAQKGFAANYDTTCRESGKPSPVIICLYSAFSIFA</sequence>
<gene>
    <name evidence="4" type="ORF">T265_02813</name>
</gene>